<dbReference type="InterPro" id="IPR003594">
    <property type="entry name" value="HATPase_dom"/>
</dbReference>
<evidence type="ECO:0000313" key="12">
    <source>
        <dbReference type="Proteomes" id="UP000215027"/>
    </source>
</evidence>
<feature type="transmembrane region" description="Helical" evidence="9">
    <location>
        <begin position="156"/>
        <end position="175"/>
    </location>
</feature>
<feature type="transmembrane region" description="Helical" evidence="9">
    <location>
        <begin position="42"/>
        <end position="59"/>
    </location>
</feature>
<dbReference type="Pfam" id="PF02518">
    <property type="entry name" value="HATPase_c"/>
    <property type="match status" value="1"/>
</dbReference>
<evidence type="ECO:0000313" key="11">
    <source>
        <dbReference type="EMBL" id="CUS03946.2"/>
    </source>
</evidence>
<keyword evidence="6" id="KW-0418">Kinase</keyword>
<dbReference type="Gene3D" id="1.20.5.1930">
    <property type="match status" value="1"/>
</dbReference>
<dbReference type="InterPro" id="IPR029016">
    <property type="entry name" value="GAF-like_dom_sf"/>
</dbReference>
<dbReference type="RefSeq" id="WP_162292468.1">
    <property type="nucleotide sequence ID" value="NZ_LN890655.1"/>
</dbReference>
<keyword evidence="4" id="KW-0808">Transferase</keyword>
<evidence type="ECO:0000256" key="8">
    <source>
        <dbReference type="ARBA" id="ARBA00023012"/>
    </source>
</evidence>
<dbReference type="SMART" id="SM00065">
    <property type="entry name" value="GAF"/>
    <property type="match status" value="1"/>
</dbReference>
<feature type="transmembrane region" description="Helical" evidence="9">
    <location>
        <begin position="118"/>
        <end position="141"/>
    </location>
</feature>
<feature type="transmembrane region" description="Helical" evidence="9">
    <location>
        <begin position="187"/>
        <end position="208"/>
    </location>
</feature>
<dbReference type="KEGG" id="pbf:CFX0092_A2068"/>
<dbReference type="Proteomes" id="UP000215027">
    <property type="component" value="Chromosome I"/>
</dbReference>
<protein>
    <recommendedName>
        <fullName evidence="2">histidine kinase</fullName>
        <ecNumber evidence="2">2.7.13.3</ecNumber>
    </recommendedName>
</protein>
<dbReference type="Gene3D" id="3.30.450.40">
    <property type="match status" value="1"/>
</dbReference>
<dbReference type="PANTHER" id="PTHR24421:SF10">
    <property type="entry name" value="NITRATE_NITRITE SENSOR PROTEIN NARQ"/>
    <property type="match status" value="1"/>
</dbReference>
<dbReference type="GO" id="GO:0005524">
    <property type="term" value="F:ATP binding"/>
    <property type="evidence" value="ECO:0007669"/>
    <property type="project" value="UniProtKB-KW"/>
</dbReference>
<dbReference type="AlphaFoldDB" id="A0A160T221"/>
<dbReference type="InterPro" id="IPR050482">
    <property type="entry name" value="Sensor_HK_TwoCompSys"/>
</dbReference>
<evidence type="ECO:0000256" key="3">
    <source>
        <dbReference type="ARBA" id="ARBA00022553"/>
    </source>
</evidence>
<keyword evidence="9" id="KW-0472">Membrane</keyword>
<evidence type="ECO:0000259" key="10">
    <source>
        <dbReference type="SMART" id="SM00065"/>
    </source>
</evidence>
<evidence type="ECO:0000256" key="4">
    <source>
        <dbReference type="ARBA" id="ARBA00022679"/>
    </source>
</evidence>
<evidence type="ECO:0000256" key="1">
    <source>
        <dbReference type="ARBA" id="ARBA00000085"/>
    </source>
</evidence>
<evidence type="ECO:0000256" key="9">
    <source>
        <dbReference type="SAM" id="Phobius"/>
    </source>
</evidence>
<dbReference type="SUPFAM" id="SSF55874">
    <property type="entry name" value="ATPase domain of HSP90 chaperone/DNA topoisomerase II/histidine kinase"/>
    <property type="match status" value="1"/>
</dbReference>
<keyword evidence="12" id="KW-1185">Reference proteome</keyword>
<dbReference type="GO" id="GO:0046983">
    <property type="term" value="F:protein dimerization activity"/>
    <property type="evidence" value="ECO:0007669"/>
    <property type="project" value="InterPro"/>
</dbReference>
<dbReference type="CDD" id="cd16917">
    <property type="entry name" value="HATPase_UhpB-NarQ-NarX-like"/>
    <property type="match status" value="1"/>
</dbReference>
<dbReference type="GO" id="GO:0016020">
    <property type="term" value="C:membrane"/>
    <property type="evidence" value="ECO:0007669"/>
    <property type="project" value="InterPro"/>
</dbReference>
<name>A0A160T221_9CHLR</name>
<comment type="catalytic activity">
    <reaction evidence="1">
        <text>ATP + protein L-histidine = ADP + protein N-phospho-L-histidine.</text>
        <dbReference type="EC" id="2.7.13.3"/>
    </reaction>
</comment>
<keyword evidence="9" id="KW-0812">Transmembrane</keyword>
<keyword evidence="7" id="KW-0067">ATP-binding</keyword>
<gene>
    <name evidence="11" type="ORF">CFX0092_A2068</name>
</gene>
<dbReference type="Pfam" id="PF01590">
    <property type="entry name" value="GAF"/>
    <property type="match status" value="1"/>
</dbReference>
<reference evidence="11" key="1">
    <citation type="submission" date="2016-01" db="EMBL/GenBank/DDBJ databases">
        <authorList>
            <person name="Mcilroy J.S."/>
            <person name="Karst M S."/>
            <person name="Albertsen M."/>
        </authorList>
    </citation>
    <scope>NUCLEOTIDE SEQUENCE</scope>
    <source>
        <strain evidence="11">Cfx-K</strain>
    </source>
</reference>
<evidence type="ECO:0000256" key="7">
    <source>
        <dbReference type="ARBA" id="ARBA00022840"/>
    </source>
</evidence>
<feature type="domain" description="GAF" evidence="10">
    <location>
        <begin position="289"/>
        <end position="480"/>
    </location>
</feature>
<dbReference type="Gene3D" id="3.30.565.10">
    <property type="entry name" value="Histidine kinase-like ATPase, C-terminal domain"/>
    <property type="match status" value="1"/>
</dbReference>
<dbReference type="SUPFAM" id="SSF55781">
    <property type="entry name" value="GAF domain-like"/>
    <property type="match status" value="1"/>
</dbReference>
<feature type="transmembrane region" description="Helical" evidence="9">
    <location>
        <begin position="228"/>
        <end position="251"/>
    </location>
</feature>
<evidence type="ECO:0000256" key="5">
    <source>
        <dbReference type="ARBA" id="ARBA00022741"/>
    </source>
</evidence>
<keyword evidence="5" id="KW-0547">Nucleotide-binding</keyword>
<dbReference type="InterPro" id="IPR003018">
    <property type="entry name" value="GAF"/>
</dbReference>
<dbReference type="PANTHER" id="PTHR24421">
    <property type="entry name" value="NITRATE/NITRITE SENSOR PROTEIN NARX-RELATED"/>
    <property type="match status" value="1"/>
</dbReference>
<accession>A0A160T221</accession>
<dbReference type="EMBL" id="LN890655">
    <property type="protein sequence ID" value="CUS03946.2"/>
    <property type="molecule type" value="Genomic_DNA"/>
</dbReference>
<keyword evidence="8" id="KW-0902">Two-component regulatory system</keyword>
<proteinExistence type="predicted"/>
<feature type="transmembrane region" description="Helical" evidence="9">
    <location>
        <begin position="87"/>
        <end position="106"/>
    </location>
</feature>
<organism evidence="11 12">
    <name type="scientific">Candidatus Promineifilum breve</name>
    <dbReference type="NCBI Taxonomy" id="1806508"/>
    <lineage>
        <taxon>Bacteria</taxon>
        <taxon>Bacillati</taxon>
        <taxon>Chloroflexota</taxon>
        <taxon>Ardenticatenia</taxon>
        <taxon>Candidatus Promineifilales</taxon>
        <taxon>Candidatus Promineifilaceae</taxon>
        <taxon>Candidatus Promineifilum</taxon>
    </lineage>
</organism>
<feature type="transmembrane region" description="Helical" evidence="9">
    <location>
        <begin position="12"/>
        <end position="30"/>
    </location>
</feature>
<evidence type="ECO:0000256" key="6">
    <source>
        <dbReference type="ARBA" id="ARBA00022777"/>
    </source>
</evidence>
<dbReference type="GO" id="GO:0000155">
    <property type="term" value="F:phosphorelay sensor kinase activity"/>
    <property type="evidence" value="ECO:0007669"/>
    <property type="project" value="InterPro"/>
</dbReference>
<dbReference type="InterPro" id="IPR036890">
    <property type="entry name" value="HATPase_C_sf"/>
</dbReference>
<evidence type="ECO:0000256" key="2">
    <source>
        <dbReference type="ARBA" id="ARBA00012438"/>
    </source>
</evidence>
<sequence>MMAEFFERNLVVIYFFYGLAFFSMGLAIWLASARFRTSEFRLAGALLFLAGFGIVHGLQEWFEMFLLLDERGGTNIPGWLLLPEMRLLHMVTSFLLLVFFGIRLLYANRWTGNNGNRFALTGAGAFLGLWVVSVAATWLAYRPERLAMIDAADVLARYSLGITGAFIAAYAIRLEQNSFRQRGMARFGRALLGAAITLLLYGLTQIITRPSFIFPSTVLNSELFLNTFGFPVQLLRTLLAVLMAAFIIRALNVFEIENQQRLTNAVEQRAAAQREALHVQQQARVETERLNRQLQAAVLDLSLLFNVSRRMAATLDRAALLQDAAPLVVAMLPQVNAGMLVLRRAPDAPLEIVSVVECNDPAAPVAERKAQGLQLAEYTAATGRPSWMIAHDVLPLDEATPETDDAVGAGFHPAPTDESTAGGHTMAMPLTARGRVIGSLVFCTLYDATSFTRRDVALARAVADQLSVAIDNATLYDEVQQSGKLRGELLHRVVSAQEAERQRIARELHDGTGQTLTALGLGLAAAADRLDSDPAAVRRQLTDMKQMNAQVLQEVHNVIADLRPSILDNLGLIPALRGHVSTFESRTGIQTQLIVQGKASRLKPEVETTIFRIVQESLTNVVRHAAARSVLVQVVFGADGVQISVHDDGRGFDVARALAGEDGRAAWGLLGIQERAALVGGTAELLSAPDQGTTVRLSIPQPFKEADNG</sequence>
<keyword evidence="3" id="KW-0597">Phosphoprotein</keyword>
<dbReference type="EC" id="2.7.13.3" evidence="2"/>
<keyword evidence="9" id="KW-1133">Transmembrane helix</keyword>
<dbReference type="Pfam" id="PF07730">
    <property type="entry name" value="HisKA_3"/>
    <property type="match status" value="1"/>
</dbReference>
<dbReference type="InterPro" id="IPR011712">
    <property type="entry name" value="Sig_transdc_His_kin_sub3_dim/P"/>
</dbReference>